<gene>
    <name evidence="1" type="ORF">B0I33_105336</name>
</gene>
<organism evidence="1 2">
    <name type="scientific">Prauserella shujinwangii</name>
    <dbReference type="NCBI Taxonomy" id="1453103"/>
    <lineage>
        <taxon>Bacteria</taxon>
        <taxon>Bacillati</taxon>
        <taxon>Actinomycetota</taxon>
        <taxon>Actinomycetes</taxon>
        <taxon>Pseudonocardiales</taxon>
        <taxon>Pseudonocardiaceae</taxon>
        <taxon>Prauserella</taxon>
    </lineage>
</organism>
<comment type="caution">
    <text evidence="1">The sequence shown here is derived from an EMBL/GenBank/DDBJ whole genome shotgun (WGS) entry which is preliminary data.</text>
</comment>
<dbReference type="RefSeq" id="WP_106179238.1">
    <property type="nucleotide sequence ID" value="NZ_PVNH01000005.1"/>
</dbReference>
<keyword evidence="2" id="KW-1185">Reference proteome</keyword>
<reference evidence="1 2" key="1">
    <citation type="submission" date="2018-03" db="EMBL/GenBank/DDBJ databases">
        <title>Genomic Encyclopedia of Type Strains, Phase III (KMG-III): the genomes of soil and plant-associated and newly described type strains.</title>
        <authorList>
            <person name="Whitman W."/>
        </authorList>
    </citation>
    <scope>NUCLEOTIDE SEQUENCE [LARGE SCALE GENOMIC DNA]</scope>
    <source>
        <strain evidence="1 2">CGMCC 4.7125</strain>
    </source>
</reference>
<evidence type="ECO:0000313" key="2">
    <source>
        <dbReference type="Proteomes" id="UP000238362"/>
    </source>
</evidence>
<sequence length="103" mass="10818">MNGYTARLGELRSAASASRSAAEQVTGVDLAAALAGAGEAMPGARSVRSFETLGDAWRADLDDWVRRAQRFADGLDVAADSYRRDDDQVAEDLGAGTGRGRAE</sequence>
<dbReference type="EMBL" id="PVNH01000005">
    <property type="protein sequence ID" value="PRX47754.1"/>
    <property type="molecule type" value="Genomic_DNA"/>
</dbReference>
<proteinExistence type="predicted"/>
<protein>
    <recommendedName>
        <fullName evidence="3">Excreted virulence factor EspC (Type VII ESX diderm)</fullName>
    </recommendedName>
</protein>
<evidence type="ECO:0008006" key="3">
    <source>
        <dbReference type="Google" id="ProtNLM"/>
    </source>
</evidence>
<dbReference type="OrthoDB" id="3629109at2"/>
<dbReference type="AlphaFoldDB" id="A0A2T0LVA2"/>
<evidence type="ECO:0000313" key="1">
    <source>
        <dbReference type="EMBL" id="PRX47754.1"/>
    </source>
</evidence>
<name>A0A2T0LVA2_9PSEU</name>
<accession>A0A2T0LVA2</accession>
<dbReference type="Proteomes" id="UP000238362">
    <property type="component" value="Unassembled WGS sequence"/>
</dbReference>